<dbReference type="OrthoDB" id="25466at2759"/>
<gene>
    <name evidence="3" type="ORF">BSL78_11155</name>
</gene>
<feature type="region of interest" description="Disordered" evidence="2">
    <location>
        <begin position="61"/>
        <end position="92"/>
    </location>
</feature>
<dbReference type="PANTHER" id="PTHR15901:SF16">
    <property type="entry name" value="TESTICULAR HAPLOID EXPRESSED GENE PROTEIN"/>
    <property type="match status" value="1"/>
</dbReference>
<keyword evidence="1" id="KW-0677">Repeat</keyword>
<proteinExistence type="predicted"/>
<reference evidence="3 4" key="1">
    <citation type="journal article" date="2017" name="PLoS Biol.">
        <title>The sea cucumber genome provides insights into morphological evolution and visceral regeneration.</title>
        <authorList>
            <person name="Zhang X."/>
            <person name="Sun L."/>
            <person name="Yuan J."/>
            <person name="Sun Y."/>
            <person name="Gao Y."/>
            <person name="Zhang L."/>
            <person name="Li S."/>
            <person name="Dai H."/>
            <person name="Hamel J.F."/>
            <person name="Liu C."/>
            <person name="Yu Y."/>
            <person name="Liu S."/>
            <person name="Lin W."/>
            <person name="Guo K."/>
            <person name="Jin S."/>
            <person name="Xu P."/>
            <person name="Storey K.B."/>
            <person name="Huan P."/>
            <person name="Zhang T."/>
            <person name="Zhou Y."/>
            <person name="Zhang J."/>
            <person name="Lin C."/>
            <person name="Li X."/>
            <person name="Xing L."/>
            <person name="Huo D."/>
            <person name="Sun M."/>
            <person name="Wang L."/>
            <person name="Mercier A."/>
            <person name="Li F."/>
            <person name="Yang H."/>
            <person name="Xiang J."/>
        </authorList>
    </citation>
    <scope>NUCLEOTIDE SEQUENCE [LARGE SCALE GENOMIC DNA]</scope>
    <source>
        <strain evidence="3">Shaxun</strain>
        <tissue evidence="3">Muscle</tissue>
    </source>
</reference>
<protein>
    <submittedName>
        <fullName evidence="3">Putative testicular haploid expressed protein</fullName>
    </submittedName>
</protein>
<dbReference type="Pfam" id="PF14912">
    <property type="entry name" value="THEG"/>
    <property type="match status" value="2"/>
</dbReference>
<keyword evidence="4" id="KW-1185">Reference proteome</keyword>
<comment type="caution">
    <text evidence="3">The sequence shown here is derived from an EMBL/GenBank/DDBJ whole genome shotgun (WGS) entry which is preliminary data.</text>
</comment>
<dbReference type="GO" id="GO:0007283">
    <property type="term" value="P:spermatogenesis"/>
    <property type="evidence" value="ECO:0007669"/>
    <property type="project" value="TreeGrafter"/>
</dbReference>
<evidence type="ECO:0000256" key="2">
    <source>
        <dbReference type="SAM" id="MobiDB-lite"/>
    </source>
</evidence>
<dbReference type="InterPro" id="IPR042401">
    <property type="entry name" value="SPMAP2-like"/>
</dbReference>
<dbReference type="EMBL" id="MRZV01000349">
    <property type="protein sequence ID" value="PIK51947.1"/>
    <property type="molecule type" value="Genomic_DNA"/>
</dbReference>
<sequence length="92" mass="10547">MSAVVAKGQRIDHLSQPKKLPDAYQEDRRSVYWLDKLPTETEGTTKFVVNKHQENLCKPKSIHNEWTGDRPTPKWEVSKAAQQAEASERVSD</sequence>
<evidence type="ECO:0000256" key="1">
    <source>
        <dbReference type="ARBA" id="ARBA00022737"/>
    </source>
</evidence>
<feature type="compositionally biased region" description="Basic and acidic residues" evidence="2">
    <location>
        <begin position="61"/>
        <end position="77"/>
    </location>
</feature>
<evidence type="ECO:0000313" key="4">
    <source>
        <dbReference type="Proteomes" id="UP000230750"/>
    </source>
</evidence>
<dbReference type="AlphaFoldDB" id="A0A2G8KVB6"/>
<dbReference type="InterPro" id="IPR006623">
    <property type="entry name" value="THEG"/>
</dbReference>
<accession>A0A2G8KVB6</accession>
<dbReference type="PANTHER" id="PTHR15901">
    <property type="entry name" value="TESTICULAR HAPLOID EXPRESSED GENE PROTEIN"/>
    <property type="match status" value="1"/>
</dbReference>
<feature type="compositionally biased region" description="Basic and acidic residues" evidence="2">
    <location>
        <begin position="9"/>
        <end position="23"/>
    </location>
</feature>
<organism evidence="3 4">
    <name type="scientific">Stichopus japonicus</name>
    <name type="common">Sea cucumber</name>
    <dbReference type="NCBI Taxonomy" id="307972"/>
    <lineage>
        <taxon>Eukaryota</taxon>
        <taxon>Metazoa</taxon>
        <taxon>Echinodermata</taxon>
        <taxon>Eleutherozoa</taxon>
        <taxon>Echinozoa</taxon>
        <taxon>Holothuroidea</taxon>
        <taxon>Aspidochirotacea</taxon>
        <taxon>Aspidochirotida</taxon>
        <taxon>Stichopodidae</taxon>
        <taxon>Apostichopus</taxon>
    </lineage>
</organism>
<feature type="region of interest" description="Disordered" evidence="2">
    <location>
        <begin position="1"/>
        <end position="23"/>
    </location>
</feature>
<evidence type="ECO:0000313" key="3">
    <source>
        <dbReference type="EMBL" id="PIK51947.1"/>
    </source>
</evidence>
<dbReference type="Proteomes" id="UP000230750">
    <property type="component" value="Unassembled WGS sequence"/>
</dbReference>
<name>A0A2G8KVB6_STIJA</name>